<keyword evidence="5" id="KW-1003">Cell membrane</keyword>
<evidence type="ECO:0000256" key="19">
    <source>
        <dbReference type="SAM" id="SignalP"/>
    </source>
</evidence>
<sequence>MANTFCYSHLLLPLLFSFPSFLSVNSLYFQKSGFASNDADILYMGSAGSLVGTVRFNVYDKYTCQVGWAIYARRVKLWDSNTGHITDFTSHYTFTIDTQGQTTYGHGLCFFLAPFGFEIPPNSASGFLGLFNTTNSFSSQSQIVHVEFDSYPNSEWGETTKHVGINNHSVISSVFTFWNTSLHSDDVADVWITYNSASKNLSVTWKYQSTQSPQEKNTLSYLIDLSKALPEWVTVGFSASTGSVGELHTLLSWEFNSTLDDTEQGKHKTTLIVVLSTVLGSIVLIVGGAIVAYALFRRKKKIKSKKEEGVNLTSMNDDLERAGPRRFSHRELAKATNNFSEGRKLGQGGFGAVYRGYFPYMDLTVAVKKISKGSRQGKREYVTEVKIISQLSHRNLVQLIGWCHEKGNFLLVYEFMPNGGLDAHLSGKKPPLPWNMRHKIALGLASGVLYLHEEWQQCVVHRDIKSSNVMLDSNFNVKLGDFGLAKLVDHDLGPQTTRLAGTMGYMAPEYVSTGRASKESDVYSFGVVALEIATGRKANDLMKHRDAEIGLIEWVWDHYGRGELTLAMDEILQKDYNEREVECLMIVGLWCAHPDNNLRPTIRQAIQVLCFEAALPDLPSKKPVPTYHVPTPNVVSQGASLTITLQTGR</sequence>
<dbReference type="InterPro" id="IPR000719">
    <property type="entry name" value="Prot_kinase_dom"/>
</dbReference>
<evidence type="ECO:0000256" key="14">
    <source>
        <dbReference type="ARBA" id="ARBA00023136"/>
    </source>
</evidence>
<comment type="caution">
    <text evidence="21">The sequence shown here is derived from an EMBL/GenBank/DDBJ whole genome shotgun (WGS) entry which is preliminary data.</text>
</comment>
<dbReference type="CDD" id="cd06899">
    <property type="entry name" value="lectin_legume_LecRK_Arcelin_ConA"/>
    <property type="match status" value="1"/>
</dbReference>
<dbReference type="Gene3D" id="1.10.510.10">
    <property type="entry name" value="Transferase(Phosphotransferase) domain 1"/>
    <property type="match status" value="1"/>
</dbReference>
<keyword evidence="6" id="KW-0808">Transferase</keyword>
<keyword evidence="11" id="KW-0418">Kinase</keyword>
<feature type="binding site" evidence="17">
    <location>
        <position position="369"/>
    </location>
    <ligand>
        <name>ATP</name>
        <dbReference type="ChEBI" id="CHEBI:30616"/>
    </ligand>
</feature>
<evidence type="ECO:0000256" key="6">
    <source>
        <dbReference type="ARBA" id="ARBA00022679"/>
    </source>
</evidence>
<evidence type="ECO:0000256" key="8">
    <source>
        <dbReference type="ARBA" id="ARBA00022729"/>
    </source>
</evidence>
<comment type="similarity">
    <text evidence="3">In the N-terminal section; belongs to the leguminous lectin family.</text>
</comment>
<evidence type="ECO:0000256" key="5">
    <source>
        <dbReference type="ARBA" id="ARBA00022475"/>
    </source>
</evidence>
<dbReference type="GO" id="GO:0030246">
    <property type="term" value="F:carbohydrate binding"/>
    <property type="evidence" value="ECO:0007669"/>
    <property type="project" value="UniProtKB-KW"/>
</dbReference>
<evidence type="ECO:0000256" key="12">
    <source>
        <dbReference type="ARBA" id="ARBA00022840"/>
    </source>
</evidence>
<dbReference type="GO" id="GO:0004672">
    <property type="term" value="F:protein kinase activity"/>
    <property type="evidence" value="ECO:0007669"/>
    <property type="project" value="InterPro"/>
</dbReference>
<dbReference type="InterPro" id="IPR000985">
    <property type="entry name" value="Lectin_LegA_CS"/>
</dbReference>
<keyword evidence="22" id="KW-1185">Reference proteome</keyword>
<dbReference type="InterPro" id="IPR008271">
    <property type="entry name" value="Ser/Thr_kinase_AS"/>
</dbReference>
<evidence type="ECO:0000256" key="13">
    <source>
        <dbReference type="ARBA" id="ARBA00022989"/>
    </source>
</evidence>
<dbReference type="InterPro" id="IPR013320">
    <property type="entry name" value="ConA-like_dom_sf"/>
</dbReference>
<evidence type="ECO:0000256" key="1">
    <source>
        <dbReference type="ARBA" id="ARBA00004251"/>
    </source>
</evidence>
<dbReference type="InterPro" id="IPR001220">
    <property type="entry name" value="Legume_lectin_dom"/>
</dbReference>
<dbReference type="GO" id="GO:0005524">
    <property type="term" value="F:ATP binding"/>
    <property type="evidence" value="ECO:0007669"/>
    <property type="project" value="UniProtKB-UniRule"/>
</dbReference>
<evidence type="ECO:0000256" key="16">
    <source>
        <dbReference type="ARBA" id="ARBA00023180"/>
    </source>
</evidence>
<dbReference type="Gene3D" id="3.30.200.20">
    <property type="entry name" value="Phosphorylase Kinase, domain 1"/>
    <property type="match status" value="1"/>
</dbReference>
<dbReference type="SUPFAM" id="SSF49899">
    <property type="entry name" value="Concanavalin A-like lectins/glucanases"/>
    <property type="match status" value="1"/>
</dbReference>
<keyword evidence="16" id="KW-0325">Glycoprotein</keyword>
<dbReference type="InterPro" id="IPR050528">
    <property type="entry name" value="L-type_Lectin-RKs"/>
</dbReference>
<dbReference type="InterPro" id="IPR011009">
    <property type="entry name" value="Kinase-like_dom_sf"/>
</dbReference>
<dbReference type="FunFam" id="1.10.510.10:FF:000240">
    <property type="entry name" value="Lectin-domain containing receptor kinase A4.3"/>
    <property type="match status" value="1"/>
</dbReference>
<evidence type="ECO:0000256" key="17">
    <source>
        <dbReference type="PROSITE-ProRule" id="PRU10141"/>
    </source>
</evidence>
<keyword evidence="12 17" id="KW-0067">ATP-binding</keyword>
<dbReference type="SMART" id="SM00220">
    <property type="entry name" value="S_TKc"/>
    <property type="match status" value="1"/>
</dbReference>
<dbReference type="CDD" id="cd14066">
    <property type="entry name" value="STKc_IRAK"/>
    <property type="match status" value="1"/>
</dbReference>
<evidence type="ECO:0000256" key="4">
    <source>
        <dbReference type="ARBA" id="ARBA00010217"/>
    </source>
</evidence>
<keyword evidence="8 19" id="KW-0732">Signal</keyword>
<dbReference type="PROSITE" id="PS50011">
    <property type="entry name" value="PROTEIN_KINASE_DOM"/>
    <property type="match status" value="1"/>
</dbReference>
<dbReference type="GO" id="GO:0002229">
    <property type="term" value="P:defense response to oomycetes"/>
    <property type="evidence" value="ECO:0007669"/>
    <property type="project" value="UniProtKB-ARBA"/>
</dbReference>
<dbReference type="GO" id="GO:0005886">
    <property type="term" value="C:plasma membrane"/>
    <property type="evidence" value="ECO:0007669"/>
    <property type="project" value="UniProtKB-SubCell"/>
</dbReference>
<evidence type="ECO:0000256" key="3">
    <source>
        <dbReference type="ARBA" id="ARBA00008536"/>
    </source>
</evidence>
<keyword evidence="15" id="KW-0675">Receptor</keyword>
<feature type="transmembrane region" description="Helical" evidence="18">
    <location>
        <begin position="271"/>
        <end position="296"/>
    </location>
</feature>
<keyword evidence="9" id="KW-0430">Lectin</keyword>
<evidence type="ECO:0000256" key="10">
    <source>
        <dbReference type="ARBA" id="ARBA00022741"/>
    </source>
</evidence>
<feature type="chain" id="PRO_5042183019" description="Protein kinase domain-containing protein" evidence="19">
    <location>
        <begin position="27"/>
        <end position="649"/>
    </location>
</feature>
<accession>A0AAE1K1D1</accession>
<dbReference type="PROSITE" id="PS00308">
    <property type="entry name" value="LECTIN_LEGUME_ALPHA"/>
    <property type="match status" value="1"/>
</dbReference>
<evidence type="ECO:0000256" key="9">
    <source>
        <dbReference type="ARBA" id="ARBA00022734"/>
    </source>
</evidence>
<comment type="subcellular location">
    <subcellularLocation>
        <location evidence="1">Cell membrane</location>
        <topology evidence="1">Single-pass type I membrane protein</topology>
    </subcellularLocation>
</comment>
<evidence type="ECO:0000256" key="2">
    <source>
        <dbReference type="ARBA" id="ARBA00007606"/>
    </source>
</evidence>
<dbReference type="Pfam" id="PF00139">
    <property type="entry name" value="Lectin_legB"/>
    <property type="match status" value="1"/>
</dbReference>
<dbReference type="EMBL" id="JAWXYG010000010">
    <property type="protein sequence ID" value="KAK4261425.1"/>
    <property type="molecule type" value="Genomic_DNA"/>
</dbReference>
<organism evidence="21 22">
    <name type="scientific">Acacia crassicarpa</name>
    <name type="common">northern wattle</name>
    <dbReference type="NCBI Taxonomy" id="499986"/>
    <lineage>
        <taxon>Eukaryota</taxon>
        <taxon>Viridiplantae</taxon>
        <taxon>Streptophyta</taxon>
        <taxon>Embryophyta</taxon>
        <taxon>Tracheophyta</taxon>
        <taxon>Spermatophyta</taxon>
        <taxon>Magnoliopsida</taxon>
        <taxon>eudicotyledons</taxon>
        <taxon>Gunneridae</taxon>
        <taxon>Pentapetalae</taxon>
        <taxon>rosids</taxon>
        <taxon>fabids</taxon>
        <taxon>Fabales</taxon>
        <taxon>Fabaceae</taxon>
        <taxon>Caesalpinioideae</taxon>
        <taxon>mimosoid clade</taxon>
        <taxon>Acacieae</taxon>
        <taxon>Acacia</taxon>
    </lineage>
</organism>
<evidence type="ECO:0000313" key="22">
    <source>
        <dbReference type="Proteomes" id="UP001293593"/>
    </source>
</evidence>
<dbReference type="SUPFAM" id="SSF56112">
    <property type="entry name" value="Protein kinase-like (PK-like)"/>
    <property type="match status" value="1"/>
</dbReference>
<proteinExistence type="inferred from homology"/>
<keyword evidence="7 18" id="KW-0812">Transmembrane</keyword>
<evidence type="ECO:0000256" key="15">
    <source>
        <dbReference type="ARBA" id="ARBA00023170"/>
    </source>
</evidence>
<evidence type="ECO:0000313" key="21">
    <source>
        <dbReference type="EMBL" id="KAK4261425.1"/>
    </source>
</evidence>
<reference evidence="21" key="1">
    <citation type="submission" date="2023-10" db="EMBL/GenBank/DDBJ databases">
        <title>Chromosome-level genome of the transformable northern wattle, Acacia crassicarpa.</title>
        <authorList>
            <person name="Massaro I."/>
            <person name="Sinha N.R."/>
            <person name="Poethig S."/>
            <person name="Leichty A.R."/>
        </authorList>
    </citation>
    <scope>NUCLEOTIDE SEQUENCE</scope>
    <source>
        <strain evidence="21">Acra3RX</strain>
        <tissue evidence="21">Leaf</tissue>
    </source>
</reference>
<dbReference type="Proteomes" id="UP001293593">
    <property type="component" value="Unassembled WGS sequence"/>
</dbReference>
<feature type="domain" description="Protein kinase" evidence="20">
    <location>
        <begin position="339"/>
        <end position="596"/>
    </location>
</feature>
<dbReference type="Gene3D" id="2.60.120.200">
    <property type="match status" value="1"/>
</dbReference>
<feature type="signal peptide" evidence="19">
    <location>
        <begin position="1"/>
        <end position="26"/>
    </location>
</feature>
<dbReference type="AlphaFoldDB" id="A0AAE1K1D1"/>
<evidence type="ECO:0000259" key="20">
    <source>
        <dbReference type="PROSITE" id="PS50011"/>
    </source>
</evidence>
<comment type="similarity">
    <text evidence="2">Belongs to the leguminous lectin family.</text>
</comment>
<dbReference type="PROSITE" id="PS00108">
    <property type="entry name" value="PROTEIN_KINASE_ST"/>
    <property type="match status" value="1"/>
</dbReference>
<evidence type="ECO:0000256" key="18">
    <source>
        <dbReference type="SAM" id="Phobius"/>
    </source>
</evidence>
<dbReference type="FunFam" id="3.30.200.20:FF:000168">
    <property type="entry name" value="L-type lectin-domain containing receptor kinase IX.1"/>
    <property type="match status" value="1"/>
</dbReference>
<dbReference type="InterPro" id="IPR017441">
    <property type="entry name" value="Protein_kinase_ATP_BS"/>
</dbReference>
<comment type="similarity">
    <text evidence="4">In the C-terminal section; belongs to the protein kinase superfamily. Ser/Thr protein kinase family.</text>
</comment>
<evidence type="ECO:0000256" key="11">
    <source>
        <dbReference type="ARBA" id="ARBA00022777"/>
    </source>
</evidence>
<gene>
    <name evidence="21" type="ORF">QN277_004424</name>
</gene>
<keyword evidence="14 18" id="KW-0472">Membrane</keyword>
<dbReference type="Pfam" id="PF00069">
    <property type="entry name" value="Pkinase"/>
    <property type="match status" value="1"/>
</dbReference>
<dbReference type="PROSITE" id="PS00107">
    <property type="entry name" value="PROTEIN_KINASE_ATP"/>
    <property type="match status" value="1"/>
</dbReference>
<name>A0AAE1K1D1_9FABA</name>
<keyword evidence="13 18" id="KW-1133">Transmembrane helix</keyword>
<protein>
    <recommendedName>
        <fullName evidence="20">Protein kinase domain-containing protein</fullName>
    </recommendedName>
</protein>
<dbReference type="PANTHER" id="PTHR27007">
    <property type="match status" value="1"/>
</dbReference>
<evidence type="ECO:0000256" key="7">
    <source>
        <dbReference type="ARBA" id="ARBA00022692"/>
    </source>
</evidence>
<keyword evidence="10 17" id="KW-0547">Nucleotide-binding</keyword>